<keyword evidence="2" id="KW-1185">Reference proteome</keyword>
<accession>A0A1W1H7F9</accession>
<dbReference type="RefSeq" id="WP_080804696.1">
    <property type="nucleotide sequence ID" value="NZ_LT828548.1"/>
</dbReference>
<proteinExistence type="predicted"/>
<gene>
    <name evidence="1" type="ORF">MTBBW1_1310064</name>
</gene>
<dbReference type="AlphaFoldDB" id="A0A1W1H7F9"/>
<name>A0A1W1H7F9_9BACT</name>
<evidence type="ECO:0000313" key="1">
    <source>
        <dbReference type="EMBL" id="SLM28366.1"/>
    </source>
</evidence>
<evidence type="ECO:0000313" key="2">
    <source>
        <dbReference type="Proteomes" id="UP000191931"/>
    </source>
</evidence>
<sequence length="64" mass="7391">MANSRHNLNDESLYNGHGGITATIEWMKIPKLRGLSYKMYMADTCHNLRSESRFLKQAVTETFI</sequence>
<reference evidence="1 2" key="1">
    <citation type="submission" date="2017-03" db="EMBL/GenBank/DDBJ databases">
        <authorList>
            <person name="Afonso C.L."/>
            <person name="Miller P.J."/>
            <person name="Scott M.A."/>
            <person name="Spackman E."/>
            <person name="Goraichik I."/>
            <person name="Dimitrov K.M."/>
            <person name="Suarez D.L."/>
            <person name="Swayne D.E."/>
        </authorList>
    </citation>
    <scope>NUCLEOTIDE SEQUENCE [LARGE SCALE GENOMIC DNA]</scope>
    <source>
        <strain evidence="1">PRJEB14757</strain>
    </source>
</reference>
<dbReference type="EMBL" id="FWEV01000037">
    <property type="protein sequence ID" value="SLM28366.1"/>
    <property type="molecule type" value="Genomic_DNA"/>
</dbReference>
<dbReference type="Proteomes" id="UP000191931">
    <property type="component" value="Unassembled WGS sequence"/>
</dbReference>
<protein>
    <submittedName>
        <fullName evidence="1">Uncharacterized protein</fullName>
    </submittedName>
</protein>
<organism evidence="1 2">
    <name type="scientific">Desulfamplus magnetovallimortis</name>
    <dbReference type="NCBI Taxonomy" id="1246637"/>
    <lineage>
        <taxon>Bacteria</taxon>
        <taxon>Pseudomonadati</taxon>
        <taxon>Thermodesulfobacteriota</taxon>
        <taxon>Desulfobacteria</taxon>
        <taxon>Desulfobacterales</taxon>
        <taxon>Desulfobacteraceae</taxon>
        <taxon>Desulfamplus</taxon>
    </lineage>
</organism>